<feature type="compositionally biased region" description="Basic and acidic residues" evidence="2">
    <location>
        <begin position="510"/>
        <end position="527"/>
    </location>
</feature>
<feature type="coiled-coil region" evidence="1">
    <location>
        <begin position="681"/>
        <end position="755"/>
    </location>
</feature>
<name>A0ABR3HJ53_LOXSC</name>
<dbReference type="EMBL" id="JBEUOH010000018">
    <property type="protein sequence ID" value="KAL0870438.1"/>
    <property type="molecule type" value="Genomic_DNA"/>
</dbReference>
<proteinExistence type="predicted"/>
<dbReference type="InterPro" id="IPR035892">
    <property type="entry name" value="C2_domain_sf"/>
</dbReference>
<dbReference type="InterPro" id="IPR039893">
    <property type="entry name" value="CEP120-like"/>
</dbReference>
<evidence type="ECO:0000313" key="5">
    <source>
        <dbReference type="Proteomes" id="UP001549920"/>
    </source>
</evidence>
<dbReference type="Proteomes" id="UP001549920">
    <property type="component" value="Unassembled WGS sequence"/>
</dbReference>
<feature type="region of interest" description="Disordered" evidence="2">
    <location>
        <begin position="494"/>
        <end position="531"/>
    </location>
</feature>
<dbReference type="Pfam" id="PF12416">
    <property type="entry name" value="DUF3668"/>
    <property type="match status" value="1"/>
</dbReference>
<feature type="domain" description="DUF3668" evidence="3">
    <location>
        <begin position="197"/>
        <end position="373"/>
    </location>
</feature>
<organism evidence="4 5">
    <name type="scientific">Loxostege sticticalis</name>
    <name type="common">Beet webworm moth</name>
    <dbReference type="NCBI Taxonomy" id="481309"/>
    <lineage>
        <taxon>Eukaryota</taxon>
        <taxon>Metazoa</taxon>
        <taxon>Ecdysozoa</taxon>
        <taxon>Arthropoda</taxon>
        <taxon>Hexapoda</taxon>
        <taxon>Insecta</taxon>
        <taxon>Pterygota</taxon>
        <taxon>Neoptera</taxon>
        <taxon>Endopterygota</taxon>
        <taxon>Lepidoptera</taxon>
        <taxon>Glossata</taxon>
        <taxon>Ditrysia</taxon>
        <taxon>Pyraloidea</taxon>
        <taxon>Crambidae</taxon>
        <taxon>Pyraustinae</taxon>
        <taxon>Loxostege</taxon>
    </lineage>
</organism>
<dbReference type="PANTHER" id="PTHR21574">
    <property type="entry name" value="CENTROSOMAL PROTEIN OF 120 KDA"/>
    <property type="match status" value="1"/>
</dbReference>
<protein>
    <recommendedName>
        <fullName evidence="3">DUF3668 domain-containing protein</fullName>
    </recommendedName>
</protein>
<gene>
    <name evidence="4" type="ORF">ABMA27_005436</name>
</gene>
<evidence type="ECO:0000313" key="4">
    <source>
        <dbReference type="EMBL" id="KAL0870438.1"/>
    </source>
</evidence>
<keyword evidence="1" id="KW-0175">Coiled coil</keyword>
<sequence length="892" mass="100734">MDELRGPNIQIVLHVKEGLGFGFLRTPFVVSGSLNGYMLETDPVVPTHGPVFDAELVWEADKRRFRSLRVQNVPVKVEVYTMGTQGRKDKVGYLLLSLLGAQPCPSNKINDVKHTWHRLLGVKSEGKCCHPQLLLSLSVEDRVNTPTPRNELRMFHSNEIAYPATNYAPSPSAGRSILFTLEEYIAESKKTVSSPDLQPQLVCEEGLIQIGDGKHLFVLSFVIGAVENLDMLLPEQNKANKDAVDCYVSYSVFTHNIMTDRVAASASGVGSSAQFNQRTSLRLRSQLATLGRYFAECPYLVTRVYAGDKDVGICSMDLRKLVPTEDLSQFVNQFCNAEAALTIHERCFILRCDARSADEARRPFVDVEMSLRYVGIKRDKANKPSVLTARSAAHLESSRKASEPKPEVQLDYKSGSCTDFDKDVGEVAYTNLAVRNTARYKNAAGDAIIQTNEIAELIKKMCDSFTLTQERLLASRSRPTTSDMQVQCEDVVTDNPTAGIGAGETGTVNRDVRSEGDGLNREGKGDNIENNPIRLETSKSETYISHKERDMVKIALTTNERDSIMQKFVDELEDWKEKQQELFKIQLKRKEEYHLELLAKEWAKKRVEVECKLNRGIEQCRALAADLSRATDDFRLRGYRNTEREKKLLEAKKGLEAHYTAKYQELREASQKMEDDMNHRLKLKDMRIEELETSVQQLEKQVEVLKTNLKNSEKDAENRYSGLTKDQTASLIQELRCLEEKLDSAVQSKAFFKEQWGRAVRELHLSKLHTRRTLLAQLQQQRQQLGDKGLDTILDQDESNPNGAVDINKLKDDFYVDILANTPALDSTSIISASVPEGMDIFDDKYSTHPLNDRISSLIAQREELVAQPCPDERALHDLNKEIRAMLLNCAT</sequence>
<reference evidence="4 5" key="1">
    <citation type="submission" date="2024-06" db="EMBL/GenBank/DDBJ databases">
        <title>A chromosome-level genome assembly of beet webworm, Loxostege sticticalis.</title>
        <authorList>
            <person name="Zhang Y."/>
        </authorList>
    </citation>
    <scope>NUCLEOTIDE SEQUENCE [LARGE SCALE GENOMIC DNA]</scope>
    <source>
        <strain evidence="4">AQ026</strain>
        <tissue evidence="4">Whole body</tissue>
    </source>
</reference>
<evidence type="ECO:0000256" key="1">
    <source>
        <dbReference type="SAM" id="Coils"/>
    </source>
</evidence>
<dbReference type="Gene3D" id="2.60.40.150">
    <property type="entry name" value="C2 domain"/>
    <property type="match status" value="1"/>
</dbReference>
<accession>A0ABR3HJ53</accession>
<comment type="caution">
    <text evidence="4">The sequence shown here is derived from an EMBL/GenBank/DDBJ whole genome shotgun (WGS) entry which is preliminary data.</text>
</comment>
<evidence type="ECO:0000256" key="2">
    <source>
        <dbReference type="SAM" id="MobiDB-lite"/>
    </source>
</evidence>
<dbReference type="PANTHER" id="PTHR21574:SF0">
    <property type="entry name" value="CENTROSOMAL PROTEIN OF 120 KDA"/>
    <property type="match status" value="1"/>
</dbReference>
<dbReference type="InterPro" id="IPR022136">
    <property type="entry name" value="DUF3668"/>
</dbReference>
<evidence type="ECO:0000259" key="3">
    <source>
        <dbReference type="Pfam" id="PF12416"/>
    </source>
</evidence>
<keyword evidence="5" id="KW-1185">Reference proteome</keyword>